<reference evidence="1 2" key="1">
    <citation type="submission" date="2015-06" db="EMBL/GenBank/DDBJ databases">
        <title>Genome sequence of Mycobacterium conceptionense strain MLE.</title>
        <authorList>
            <person name="Greninger A.L."/>
            <person name="Cunningham G."/>
            <person name="Chiu C.Y."/>
            <person name="Miller S."/>
        </authorList>
    </citation>
    <scope>NUCLEOTIDE SEQUENCE [LARGE SCALE GENOMIC DNA]</scope>
    <source>
        <strain evidence="1 2">MLE</strain>
    </source>
</reference>
<gene>
    <name evidence="1" type="ORF">ACT17_14765</name>
</gene>
<comment type="caution">
    <text evidence="1">The sequence shown here is derived from an EMBL/GenBank/DDBJ whole genome shotgun (WGS) entry which is preliminary data.</text>
</comment>
<dbReference type="EMBL" id="LFOD01000012">
    <property type="protein sequence ID" value="KMV17556.1"/>
    <property type="molecule type" value="Genomic_DNA"/>
</dbReference>
<dbReference type="AlphaFoldDB" id="A0A0J8U816"/>
<organism evidence="1 2">
    <name type="scientific">Mycolicibacterium conceptionense</name>
    <dbReference type="NCBI Taxonomy" id="451644"/>
    <lineage>
        <taxon>Bacteria</taxon>
        <taxon>Bacillati</taxon>
        <taxon>Actinomycetota</taxon>
        <taxon>Actinomycetes</taxon>
        <taxon>Mycobacteriales</taxon>
        <taxon>Mycobacteriaceae</taxon>
        <taxon>Mycolicibacterium</taxon>
    </lineage>
</organism>
<name>A0A0J8U816_9MYCO</name>
<protein>
    <submittedName>
        <fullName evidence="1">Uncharacterized protein</fullName>
    </submittedName>
</protein>
<evidence type="ECO:0000313" key="1">
    <source>
        <dbReference type="EMBL" id="KMV17556.1"/>
    </source>
</evidence>
<dbReference type="Proteomes" id="UP000037594">
    <property type="component" value="Unassembled WGS sequence"/>
</dbReference>
<sequence>MEKLMPVRATVNSPIDGVQVSFTAENDDELWAKFHAVFDGQWESGYADIDSFLEDNGLQLD</sequence>
<proteinExistence type="predicted"/>
<accession>A0A0J8U816</accession>
<dbReference type="PATRIC" id="fig|451644.5.peg.3052"/>
<evidence type="ECO:0000313" key="2">
    <source>
        <dbReference type="Proteomes" id="UP000037594"/>
    </source>
</evidence>